<evidence type="ECO:0000313" key="3">
    <source>
        <dbReference type="Proteomes" id="UP000821866"/>
    </source>
</evidence>
<evidence type="ECO:0000256" key="1">
    <source>
        <dbReference type="SAM" id="MobiDB-lite"/>
    </source>
</evidence>
<evidence type="ECO:0008006" key="4">
    <source>
        <dbReference type="Google" id="ProtNLM"/>
    </source>
</evidence>
<reference evidence="2" key="1">
    <citation type="journal article" date="2020" name="Cell">
        <title>Large-Scale Comparative Analyses of Tick Genomes Elucidate Their Genetic Diversity and Vector Capacities.</title>
        <authorList>
            <consortium name="Tick Genome and Microbiome Consortium (TIGMIC)"/>
            <person name="Jia N."/>
            <person name="Wang J."/>
            <person name="Shi W."/>
            <person name="Du L."/>
            <person name="Sun Y."/>
            <person name="Zhan W."/>
            <person name="Jiang J.F."/>
            <person name="Wang Q."/>
            <person name="Zhang B."/>
            <person name="Ji P."/>
            <person name="Bell-Sakyi L."/>
            <person name="Cui X.M."/>
            <person name="Yuan T.T."/>
            <person name="Jiang B.G."/>
            <person name="Yang W.F."/>
            <person name="Lam T.T."/>
            <person name="Chang Q.C."/>
            <person name="Ding S.J."/>
            <person name="Wang X.J."/>
            <person name="Zhu J.G."/>
            <person name="Ruan X.D."/>
            <person name="Zhao L."/>
            <person name="Wei J.T."/>
            <person name="Ye R.Z."/>
            <person name="Que T.C."/>
            <person name="Du C.H."/>
            <person name="Zhou Y.H."/>
            <person name="Cheng J.X."/>
            <person name="Dai P.F."/>
            <person name="Guo W.B."/>
            <person name="Han X.H."/>
            <person name="Huang E.J."/>
            <person name="Li L.F."/>
            <person name="Wei W."/>
            <person name="Gao Y.C."/>
            <person name="Liu J.Z."/>
            <person name="Shao H.Z."/>
            <person name="Wang X."/>
            <person name="Wang C.C."/>
            <person name="Yang T.C."/>
            <person name="Huo Q.B."/>
            <person name="Li W."/>
            <person name="Chen H.Y."/>
            <person name="Chen S.E."/>
            <person name="Zhou L.G."/>
            <person name="Ni X.B."/>
            <person name="Tian J.H."/>
            <person name="Sheng Y."/>
            <person name="Liu T."/>
            <person name="Pan Y.S."/>
            <person name="Xia L.Y."/>
            <person name="Li J."/>
            <person name="Zhao F."/>
            <person name="Cao W.C."/>
        </authorList>
    </citation>
    <scope>NUCLEOTIDE SEQUENCE</scope>
    <source>
        <strain evidence="2">Rmic-2018</strain>
    </source>
</reference>
<dbReference type="EMBL" id="JABSTU010000010">
    <property type="protein sequence ID" value="KAH8019004.1"/>
    <property type="molecule type" value="Genomic_DNA"/>
</dbReference>
<evidence type="ECO:0000313" key="2">
    <source>
        <dbReference type="EMBL" id="KAH8019004.1"/>
    </source>
</evidence>
<reference evidence="2" key="2">
    <citation type="submission" date="2021-09" db="EMBL/GenBank/DDBJ databases">
        <authorList>
            <person name="Jia N."/>
            <person name="Wang J."/>
            <person name="Shi W."/>
            <person name="Du L."/>
            <person name="Sun Y."/>
            <person name="Zhan W."/>
            <person name="Jiang J."/>
            <person name="Wang Q."/>
            <person name="Zhang B."/>
            <person name="Ji P."/>
            <person name="Sakyi L.B."/>
            <person name="Cui X."/>
            <person name="Yuan T."/>
            <person name="Jiang B."/>
            <person name="Yang W."/>
            <person name="Lam T.T.-Y."/>
            <person name="Chang Q."/>
            <person name="Ding S."/>
            <person name="Wang X."/>
            <person name="Zhu J."/>
            <person name="Ruan X."/>
            <person name="Zhao L."/>
            <person name="Wei J."/>
            <person name="Que T."/>
            <person name="Du C."/>
            <person name="Cheng J."/>
            <person name="Dai P."/>
            <person name="Han X."/>
            <person name="Huang E."/>
            <person name="Gao Y."/>
            <person name="Liu J."/>
            <person name="Shao H."/>
            <person name="Ye R."/>
            <person name="Li L."/>
            <person name="Wei W."/>
            <person name="Wang X."/>
            <person name="Wang C."/>
            <person name="Huo Q."/>
            <person name="Li W."/>
            <person name="Guo W."/>
            <person name="Chen H."/>
            <person name="Chen S."/>
            <person name="Zhou L."/>
            <person name="Zhou L."/>
            <person name="Ni X."/>
            <person name="Tian J."/>
            <person name="Zhou Y."/>
            <person name="Sheng Y."/>
            <person name="Liu T."/>
            <person name="Pan Y."/>
            <person name="Xia L."/>
            <person name="Li J."/>
            <person name="Zhao F."/>
            <person name="Cao W."/>
        </authorList>
    </citation>
    <scope>NUCLEOTIDE SEQUENCE</scope>
    <source>
        <strain evidence="2">Rmic-2018</strain>
        <tissue evidence="2">Larvae</tissue>
    </source>
</reference>
<comment type="caution">
    <text evidence="2">The sequence shown here is derived from an EMBL/GenBank/DDBJ whole genome shotgun (WGS) entry which is preliminary data.</text>
</comment>
<dbReference type="AlphaFoldDB" id="A0A9J6DA67"/>
<accession>A0A9J6DA67</accession>
<feature type="region of interest" description="Disordered" evidence="1">
    <location>
        <begin position="108"/>
        <end position="137"/>
    </location>
</feature>
<keyword evidence="3" id="KW-1185">Reference proteome</keyword>
<organism evidence="2 3">
    <name type="scientific">Rhipicephalus microplus</name>
    <name type="common">Cattle tick</name>
    <name type="synonym">Boophilus microplus</name>
    <dbReference type="NCBI Taxonomy" id="6941"/>
    <lineage>
        <taxon>Eukaryota</taxon>
        <taxon>Metazoa</taxon>
        <taxon>Ecdysozoa</taxon>
        <taxon>Arthropoda</taxon>
        <taxon>Chelicerata</taxon>
        <taxon>Arachnida</taxon>
        <taxon>Acari</taxon>
        <taxon>Parasitiformes</taxon>
        <taxon>Ixodida</taxon>
        <taxon>Ixodoidea</taxon>
        <taxon>Ixodidae</taxon>
        <taxon>Rhipicephalinae</taxon>
        <taxon>Rhipicephalus</taxon>
        <taxon>Boophilus</taxon>
    </lineage>
</organism>
<sequence length="137" mass="15107">MILTPRIAPGATCTTPPKVASFGKIRTTWILFSLRSSLSPLAPGTSPERDTTPALCFVKNVANARCFNLAVDLGSDHFLLAVHFPTARRKMKSYTWVDWDLIRKTRAERPPHDTTSSLKTSTAQLKADVNKAPRVSV</sequence>
<feature type="compositionally biased region" description="Polar residues" evidence="1">
    <location>
        <begin position="113"/>
        <end position="124"/>
    </location>
</feature>
<proteinExistence type="predicted"/>
<dbReference type="Proteomes" id="UP000821866">
    <property type="component" value="Chromosome 8"/>
</dbReference>
<protein>
    <recommendedName>
        <fullName evidence="4">Tick transposon</fullName>
    </recommendedName>
</protein>
<name>A0A9J6DA67_RHIMP</name>
<gene>
    <name evidence="2" type="ORF">HPB51_015630</name>
</gene>